<keyword evidence="5 6" id="KW-0949">S-adenosyl-L-methionine</keyword>
<dbReference type="PANTHER" id="PTHR31760:SF0">
    <property type="entry name" value="S-ADENOSYL-L-METHIONINE-DEPENDENT METHYLTRANSFERASES SUPERFAMILY PROTEIN"/>
    <property type="match status" value="1"/>
</dbReference>
<organism evidence="7 8">
    <name type="scientific">Thermodesulfatator autotrophicus</name>
    <dbReference type="NCBI Taxonomy" id="1795632"/>
    <lineage>
        <taxon>Bacteria</taxon>
        <taxon>Pseudomonadati</taxon>
        <taxon>Thermodesulfobacteriota</taxon>
        <taxon>Thermodesulfobacteria</taxon>
        <taxon>Thermodesulfobacteriales</taxon>
        <taxon>Thermodesulfatatoraceae</taxon>
        <taxon>Thermodesulfatator</taxon>
    </lineage>
</organism>
<dbReference type="EC" id="2.1.1.-" evidence="6"/>
<comment type="function">
    <text evidence="6">Specifically methylates the N7 position of a guanine in 16S rRNA.</text>
</comment>
<evidence type="ECO:0000313" key="8">
    <source>
        <dbReference type="Proteomes" id="UP000076964"/>
    </source>
</evidence>
<dbReference type="EMBL" id="LSFI01000016">
    <property type="protein sequence ID" value="OAG27965.1"/>
    <property type="molecule type" value="Genomic_DNA"/>
</dbReference>
<dbReference type="HAMAP" id="MF_00074">
    <property type="entry name" value="16SrRNA_methyltr_G"/>
    <property type="match status" value="1"/>
</dbReference>
<dbReference type="PANTHER" id="PTHR31760">
    <property type="entry name" value="S-ADENOSYL-L-METHIONINE-DEPENDENT METHYLTRANSFERASES SUPERFAMILY PROTEIN"/>
    <property type="match status" value="1"/>
</dbReference>
<dbReference type="GO" id="GO:0005829">
    <property type="term" value="C:cytosol"/>
    <property type="evidence" value="ECO:0007669"/>
    <property type="project" value="TreeGrafter"/>
</dbReference>
<keyword evidence="8" id="KW-1185">Reference proteome</keyword>
<evidence type="ECO:0000256" key="4">
    <source>
        <dbReference type="ARBA" id="ARBA00022679"/>
    </source>
</evidence>
<evidence type="ECO:0000256" key="5">
    <source>
        <dbReference type="ARBA" id="ARBA00022691"/>
    </source>
</evidence>
<keyword evidence="4 6" id="KW-0808">Transferase</keyword>
<reference evidence="7 8" key="1">
    <citation type="submission" date="2016-02" db="EMBL/GenBank/DDBJ databases">
        <title>Draft genome sequence of Thermodesulfatator sp. S606.</title>
        <authorList>
            <person name="Lai Q."/>
            <person name="Cao J."/>
            <person name="Dupont S."/>
            <person name="Shao Z."/>
            <person name="Jebbar M."/>
            <person name="Alain K."/>
        </authorList>
    </citation>
    <scope>NUCLEOTIDE SEQUENCE [LARGE SCALE GENOMIC DNA]</scope>
    <source>
        <strain evidence="7 8">S606</strain>
    </source>
</reference>
<keyword evidence="1 6" id="KW-0963">Cytoplasm</keyword>
<dbReference type="InterPro" id="IPR003682">
    <property type="entry name" value="rRNA_ssu_MeTfrase_G"/>
</dbReference>
<comment type="caution">
    <text evidence="6">Lacks conserved residue(s) required for the propagation of feature annotation.</text>
</comment>
<keyword evidence="3 6" id="KW-0489">Methyltransferase</keyword>
<feature type="binding site" evidence="6">
    <location>
        <position position="148"/>
    </location>
    <ligand>
        <name>S-adenosyl-L-methionine</name>
        <dbReference type="ChEBI" id="CHEBI:59789"/>
    </ligand>
</feature>
<dbReference type="SUPFAM" id="SSF53335">
    <property type="entry name" value="S-adenosyl-L-methionine-dependent methyltransferases"/>
    <property type="match status" value="1"/>
</dbReference>
<comment type="subcellular location">
    <subcellularLocation>
        <location evidence="6">Cytoplasm</location>
    </subcellularLocation>
</comment>
<evidence type="ECO:0000313" key="7">
    <source>
        <dbReference type="EMBL" id="OAG27965.1"/>
    </source>
</evidence>
<dbReference type="GO" id="GO:0070043">
    <property type="term" value="F:rRNA (guanine-N7-)-methyltransferase activity"/>
    <property type="evidence" value="ECO:0007669"/>
    <property type="project" value="UniProtKB-UniRule"/>
</dbReference>
<comment type="similarity">
    <text evidence="6">Belongs to the methyltransferase superfamily. RNA methyltransferase RsmG family.</text>
</comment>
<dbReference type="Pfam" id="PF02527">
    <property type="entry name" value="GidB"/>
    <property type="match status" value="1"/>
</dbReference>
<feature type="binding site" evidence="6">
    <location>
        <position position="80"/>
    </location>
    <ligand>
        <name>S-adenosyl-L-methionine</name>
        <dbReference type="ChEBI" id="CHEBI:59789"/>
    </ligand>
</feature>
<name>A0A177E7U5_9BACT</name>
<dbReference type="STRING" id="1795632.TH606_04310"/>
<evidence type="ECO:0000256" key="3">
    <source>
        <dbReference type="ARBA" id="ARBA00022603"/>
    </source>
</evidence>
<keyword evidence="2 6" id="KW-0698">rRNA processing</keyword>
<protein>
    <recommendedName>
        <fullName evidence="6">Ribosomal RNA small subunit methyltransferase G</fullName>
        <ecNumber evidence="6">2.1.1.-</ecNumber>
    </recommendedName>
    <alternativeName>
        <fullName evidence="6">16S rRNA 7-methylguanosine methyltransferase</fullName>
        <shortName evidence="6">16S rRNA m7G methyltransferase</shortName>
    </alternativeName>
</protein>
<evidence type="ECO:0000256" key="2">
    <source>
        <dbReference type="ARBA" id="ARBA00022552"/>
    </source>
</evidence>
<evidence type="ECO:0000256" key="6">
    <source>
        <dbReference type="HAMAP-Rule" id="MF_00074"/>
    </source>
</evidence>
<dbReference type="Gene3D" id="3.40.50.150">
    <property type="entry name" value="Vaccinia Virus protein VP39"/>
    <property type="match status" value="1"/>
</dbReference>
<sequence length="218" mass="24124">MSFESEVKSYLEKGLKELEISLLPEQVEKTAAFLSLLQEFSKPLGLTALKDSQEIAVKHALDSLSVIPYLPEEVPLLDLGTGAGLPGMIIKIARPEQEVWLVDARKKPISFLTYAAGVLGLKNLKIVQATVGKKDPLPRHYFGCVVSRAVSELPLLWELAKPLLDKDGFLLAMKGPKAREEVKAFSKKFPATQVSIKEFRLPITGDRRTLVFIKESPS</sequence>
<dbReference type="AlphaFoldDB" id="A0A177E7U5"/>
<dbReference type="PIRSF" id="PIRSF003078">
    <property type="entry name" value="GidB"/>
    <property type="match status" value="1"/>
</dbReference>
<dbReference type="RefSeq" id="WP_068541599.1">
    <property type="nucleotide sequence ID" value="NZ_LSFI01000016.1"/>
</dbReference>
<dbReference type="Proteomes" id="UP000076964">
    <property type="component" value="Unassembled WGS sequence"/>
</dbReference>
<dbReference type="NCBIfam" id="TIGR00138">
    <property type="entry name" value="rsmG_gidB"/>
    <property type="match status" value="1"/>
</dbReference>
<comment type="caution">
    <text evidence="7">The sequence shown here is derived from an EMBL/GenBank/DDBJ whole genome shotgun (WGS) entry which is preliminary data.</text>
</comment>
<feature type="binding site" evidence="6">
    <location>
        <position position="85"/>
    </location>
    <ligand>
        <name>S-adenosyl-L-methionine</name>
        <dbReference type="ChEBI" id="CHEBI:59789"/>
    </ligand>
</feature>
<proteinExistence type="inferred from homology"/>
<dbReference type="InterPro" id="IPR029063">
    <property type="entry name" value="SAM-dependent_MTases_sf"/>
</dbReference>
<evidence type="ECO:0000256" key="1">
    <source>
        <dbReference type="ARBA" id="ARBA00022490"/>
    </source>
</evidence>
<dbReference type="OrthoDB" id="9808773at2"/>
<gene>
    <name evidence="6" type="primary">rsmG</name>
    <name evidence="7" type="ORF">TH606_04310</name>
</gene>
<accession>A0A177E7U5</accession>